<dbReference type="SUPFAM" id="SSF51556">
    <property type="entry name" value="Metallo-dependent hydrolases"/>
    <property type="match status" value="1"/>
</dbReference>
<reference evidence="2" key="1">
    <citation type="journal article" date="2014" name="Front. Microbiol.">
        <title>High frequency of phylogenetically diverse reductive dehalogenase-homologous genes in deep subseafloor sedimentary metagenomes.</title>
        <authorList>
            <person name="Kawai M."/>
            <person name="Futagami T."/>
            <person name="Toyoda A."/>
            <person name="Takaki Y."/>
            <person name="Nishi S."/>
            <person name="Hori S."/>
            <person name="Arai W."/>
            <person name="Tsubouchi T."/>
            <person name="Morono Y."/>
            <person name="Uchiyama I."/>
            <person name="Ito T."/>
            <person name="Fujiyama A."/>
            <person name="Inagaki F."/>
            <person name="Takami H."/>
        </authorList>
    </citation>
    <scope>NUCLEOTIDE SEQUENCE</scope>
    <source>
        <strain evidence="2">Expedition CK06-06</strain>
    </source>
</reference>
<dbReference type="PANTHER" id="PTHR43135">
    <property type="entry name" value="ALPHA-D-RIBOSE 1-METHYLPHOSPHONATE 5-TRIPHOSPHATE DIPHOSPHATASE"/>
    <property type="match status" value="1"/>
</dbReference>
<dbReference type="Gene3D" id="3.20.20.140">
    <property type="entry name" value="Metal-dependent hydrolases"/>
    <property type="match status" value="1"/>
</dbReference>
<dbReference type="PANTHER" id="PTHR43135:SF3">
    <property type="entry name" value="ALPHA-D-RIBOSE 1-METHYLPHOSPHONATE 5-TRIPHOSPHATE DIPHOSPHATASE"/>
    <property type="match status" value="1"/>
</dbReference>
<accession>X1QQS8</accession>
<protein>
    <recommendedName>
        <fullName evidence="1">Amidohydrolase-related domain-containing protein</fullName>
    </recommendedName>
</protein>
<feature type="domain" description="Amidohydrolase-related" evidence="1">
    <location>
        <begin position="95"/>
        <end position="283"/>
    </location>
</feature>
<dbReference type="GO" id="GO:0016810">
    <property type="term" value="F:hydrolase activity, acting on carbon-nitrogen (but not peptide) bonds"/>
    <property type="evidence" value="ECO:0007669"/>
    <property type="project" value="InterPro"/>
</dbReference>
<dbReference type="AlphaFoldDB" id="X1QQS8"/>
<name>X1QQS8_9ZZZZ</name>
<dbReference type="InterPro" id="IPR051781">
    <property type="entry name" value="Metallo-dep_Hydrolase"/>
</dbReference>
<proteinExistence type="predicted"/>
<dbReference type="EMBL" id="BARW01000883">
    <property type="protein sequence ID" value="GAI70588.1"/>
    <property type="molecule type" value="Genomic_DNA"/>
</dbReference>
<dbReference type="Pfam" id="PF01979">
    <property type="entry name" value="Amidohydro_1"/>
    <property type="match status" value="1"/>
</dbReference>
<organism evidence="2">
    <name type="scientific">marine sediment metagenome</name>
    <dbReference type="NCBI Taxonomy" id="412755"/>
    <lineage>
        <taxon>unclassified sequences</taxon>
        <taxon>metagenomes</taxon>
        <taxon>ecological metagenomes</taxon>
    </lineage>
</organism>
<dbReference type="Gene3D" id="2.30.40.10">
    <property type="entry name" value="Urease, subunit C, domain 1"/>
    <property type="match status" value="1"/>
</dbReference>
<dbReference type="InterPro" id="IPR006680">
    <property type="entry name" value="Amidohydro-rel"/>
</dbReference>
<dbReference type="SUPFAM" id="SSF51338">
    <property type="entry name" value="Composite domain of metallo-dependent hydrolases"/>
    <property type="match status" value="1"/>
</dbReference>
<evidence type="ECO:0000259" key="1">
    <source>
        <dbReference type="Pfam" id="PF01979"/>
    </source>
</evidence>
<comment type="caution">
    <text evidence="2">The sequence shown here is derived from an EMBL/GenBank/DDBJ whole genome shotgun (WGS) entry which is preliminary data.</text>
</comment>
<dbReference type="InterPro" id="IPR011059">
    <property type="entry name" value="Metal-dep_hydrolase_composite"/>
</dbReference>
<sequence length="290" mass="31907">MAIIGSAIDIILTFFTIGWIKRLKYRKKEPKANLALINCNIIDGNLKSLIINKGIILIKNVVEDDETPGLIVGVGKEEDIKIPEHYKKVDLKGDYVLPGLINAHCHLTGSGKPMNFMNFSDKTLEKLTKLLKTPLGKKFLSNMMKNNASNALNAGVTTLRTMSDPFYLDLKLRDKIKKGKLIGPRLVCAGMGICITGGHGGMMAYAADSPTEVKKAIRKNLRNEVDFIKILSTGGVMDSRKVGEAGRPQMTIEEIETACFEAHRGGLLVATHCESTHGIKEEFAQNLQKK</sequence>
<dbReference type="InterPro" id="IPR032466">
    <property type="entry name" value="Metal_Hydrolase"/>
</dbReference>
<gene>
    <name evidence="2" type="ORF">S12H4_03217</name>
</gene>
<evidence type="ECO:0000313" key="2">
    <source>
        <dbReference type="EMBL" id="GAI70588.1"/>
    </source>
</evidence>